<sequence>MEKILFCNLDLLRLSFTNYDKIEHEKKVYNFLEYANELCTADENKIFFVSRDLSQLNAAKNFFNKRGFINLKFCVRSKVRDFISQHKTKNHFFVFVSGKEVDFHLAVLSHSLFIVPTWIPVEDKAEFYGVHVDTPKQLFKFIKTLNNQESWYAELEIEPNVKALSLMDGRYKYKAKTDSEREMVEHFESLLKRVQVEIITLFYFTTF</sequence>
<name>A0A2S6HJ73_9FIRM</name>
<dbReference type="Proteomes" id="UP000237749">
    <property type="component" value="Unassembled WGS sequence"/>
</dbReference>
<comment type="caution">
    <text evidence="1">The sequence shown here is derived from an EMBL/GenBank/DDBJ whole genome shotgun (WGS) entry which is preliminary data.</text>
</comment>
<dbReference type="EMBL" id="PTJA01000016">
    <property type="protein sequence ID" value="PPK77507.1"/>
    <property type="molecule type" value="Genomic_DNA"/>
</dbReference>
<dbReference type="RefSeq" id="WP_242980341.1">
    <property type="nucleotide sequence ID" value="NZ_PTJA01000016.1"/>
</dbReference>
<organism evidence="1 2">
    <name type="scientific">Lacrimispora xylanisolvens</name>
    <dbReference type="NCBI Taxonomy" id="384636"/>
    <lineage>
        <taxon>Bacteria</taxon>
        <taxon>Bacillati</taxon>
        <taxon>Bacillota</taxon>
        <taxon>Clostridia</taxon>
        <taxon>Lachnospirales</taxon>
        <taxon>Lachnospiraceae</taxon>
        <taxon>Lacrimispora</taxon>
    </lineage>
</organism>
<reference evidence="1 2" key="1">
    <citation type="submission" date="2018-02" db="EMBL/GenBank/DDBJ databases">
        <title>Genomic Encyclopedia of Archaeal and Bacterial Type Strains, Phase II (KMG-II): from individual species to whole genera.</title>
        <authorList>
            <person name="Goeker M."/>
        </authorList>
    </citation>
    <scope>NUCLEOTIDE SEQUENCE [LARGE SCALE GENOMIC DNA]</scope>
    <source>
        <strain evidence="1 2">DSM 3808</strain>
    </source>
</reference>
<evidence type="ECO:0000313" key="2">
    <source>
        <dbReference type="Proteomes" id="UP000237749"/>
    </source>
</evidence>
<proteinExistence type="predicted"/>
<keyword evidence="2" id="KW-1185">Reference proteome</keyword>
<evidence type="ECO:0000313" key="1">
    <source>
        <dbReference type="EMBL" id="PPK77507.1"/>
    </source>
</evidence>
<accession>A0A2S6HJ73</accession>
<dbReference type="AlphaFoldDB" id="A0A2S6HJ73"/>
<protein>
    <submittedName>
        <fullName evidence="1">Uncharacterized protein</fullName>
    </submittedName>
</protein>
<gene>
    <name evidence="1" type="ORF">BXY41_11645</name>
</gene>